<keyword evidence="3" id="KW-1185">Reference proteome</keyword>
<dbReference type="Proteomes" id="UP000006683">
    <property type="component" value="Chromosome"/>
</dbReference>
<organism evidence="2 3">
    <name type="scientific">Ferrimonas balearica (strain DSM 9799 / CCM 4581 / KCTC 23876 / PAT)</name>
    <dbReference type="NCBI Taxonomy" id="550540"/>
    <lineage>
        <taxon>Bacteria</taxon>
        <taxon>Pseudomonadati</taxon>
        <taxon>Pseudomonadota</taxon>
        <taxon>Gammaproteobacteria</taxon>
        <taxon>Alteromonadales</taxon>
        <taxon>Ferrimonadaceae</taxon>
        <taxon>Ferrimonas</taxon>
    </lineage>
</organism>
<dbReference type="HOGENOM" id="CLU_2571949_0_0_6"/>
<evidence type="ECO:0008006" key="4">
    <source>
        <dbReference type="Google" id="ProtNLM"/>
    </source>
</evidence>
<proteinExistence type="inferred from homology"/>
<evidence type="ECO:0000313" key="3">
    <source>
        <dbReference type="Proteomes" id="UP000006683"/>
    </source>
</evidence>
<dbReference type="InterPro" id="IPR036685">
    <property type="entry name" value="YehU-like_sf"/>
</dbReference>
<dbReference type="SUPFAM" id="SSF118001">
    <property type="entry name" value="YehU-like"/>
    <property type="match status" value="1"/>
</dbReference>
<dbReference type="GeneID" id="67183614"/>
<reference evidence="2 3" key="1">
    <citation type="journal article" date="2010" name="Stand. Genomic Sci.">
        <title>Complete genome sequence of Ferrimonas balearica type strain (PAT).</title>
        <authorList>
            <person name="Nolan M."/>
            <person name="Sikorski J."/>
            <person name="Davenport K."/>
            <person name="Lucas S."/>
            <person name="Glavina Del Rio T."/>
            <person name="Tice H."/>
            <person name="Cheng J."/>
            <person name="Goodwin L."/>
            <person name="Pitluck S."/>
            <person name="Liolios K."/>
            <person name="Ivanova N."/>
            <person name="Mavromatis K."/>
            <person name="Ovchinnikova G."/>
            <person name="Pati A."/>
            <person name="Chen A."/>
            <person name="Palaniappan K."/>
            <person name="Land M."/>
            <person name="Hauser L."/>
            <person name="Chang Y."/>
            <person name="Jeffries C."/>
            <person name="Tapia R."/>
            <person name="Brettin T."/>
            <person name="Detter J."/>
            <person name="Han C."/>
            <person name="Yasawong M."/>
            <person name="Rohde M."/>
            <person name="Tindall B."/>
            <person name="Goker M."/>
            <person name="Woyke T."/>
            <person name="Bristow J."/>
            <person name="Eisen J."/>
            <person name="Markowitz V."/>
            <person name="Hugenholtz P."/>
            <person name="Kyrpides N."/>
            <person name="Klenk H."/>
            <person name="Lapidus A."/>
        </authorList>
    </citation>
    <scope>NUCLEOTIDE SEQUENCE [LARGE SCALE GENOMIC DNA]</scope>
    <source>
        <strain evidence="3">DSM 9799 / CCM 4581 / KCTC 23876 / PAT</strain>
    </source>
</reference>
<comment type="similarity">
    <text evidence="1">Belongs to the UPF0270 family.</text>
</comment>
<accession>E1SM88</accession>
<dbReference type="AlphaFoldDB" id="E1SM88"/>
<dbReference type="Pfam" id="PF06794">
    <property type="entry name" value="UPF0270"/>
    <property type="match status" value="1"/>
</dbReference>
<evidence type="ECO:0000256" key="1">
    <source>
        <dbReference type="ARBA" id="ARBA00006450"/>
    </source>
</evidence>
<dbReference type="eggNOG" id="COG3089">
    <property type="taxonomic scope" value="Bacteria"/>
</dbReference>
<dbReference type="KEGG" id="fbl:Fbal_3399"/>
<dbReference type="Gene3D" id="1.10.10.610">
    <property type="entry name" value="YehU-like"/>
    <property type="match status" value="1"/>
</dbReference>
<dbReference type="EMBL" id="CP002209">
    <property type="protein sequence ID" value="ADN77597.1"/>
    <property type="molecule type" value="Genomic_DNA"/>
</dbReference>
<dbReference type="RefSeq" id="WP_013346903.1">
    <property type="nucleotide sequence ID" value="NC_014541.1"/>
</dbReference>
<sequence>MLIDYATLKSTLDPDTLNNLCREFLIRQIGDEGFDHTDSAGLADGITKVQLALARGELVVEYSEAEESVAIRRREELVSLDQNGSCPV</sequence>
<dbReference type="STRING" id="550540.Fbal_3399"/>
<protein>
    <recommendedName>
        <fullName evidence="4">YheU family protein</fullName>
    </recommendedName>
</protein>
<dbReference type="InterPro" id="IPR010648">
    <property type="entry name" value="UPF0270"/>
</dbReference>
<gene>
    <name evidence="2" type="ordered locus">Fbal_3399</name>
</gene>
<dbReference type="OrthoDB" id="6401640at2"/>
<name>E1SM88_FERBD</name>
<evidence type="ECO:0000313" key="2">
    <source>
        <dbReference type="EMBL" id="ADN77597.1"/>
    </source>
</evidence>